<name>A0A445FCN2_GLYSO</name>
<feature type="domain" description="HTH myb-type" evidence="9">
    <location>
        <begin position="184"/>
        <end position="238"/>
    </location>
</feature>
<evidence type="ECO:0000256" key="5">
    <source>
        <dbReference type="ARBA" id="ARBA00023163"/>
    </source>
</evidence>
<feature type="compositionally biased region" description="Polar residues" evidence="7">
    <location>
        <begin position="266"/>
        <end position="291"/>
    </location>
</feature>
<dbReference type="PROSITE" id="PS51294">
    <property type="entry name" value="HTH_MYB"/>
    <property type="match status" value="2"/>
</dbReference>
<keyword evidence="2" id="KW-0677">Repeat</keyword>
<evidence type="ECO:0000313" key="11">
    <source>
        <dbReference type="Proteomes" id="UP000289340"/>
    </source>
</evidence>
<dbReference type="EMBL" id="QZWG01000019">
    <property type="protein sequence ID" value="RZB46611.1"/>
    <property type="molecule type" value="Genomic_DNA"/>
</dbReference>
<dbReference type="InterPro" id="IPR017930">
    <property type="entry name" value="Myb_dom"/>
</dbReference>
<evidence type="ECO:0000259" key="9">
    <source>
        <dbReference type="PROSITE" id="PS51294"/>
    </source>
</evidence>
<comment type="subcellular location">
    <subcellularLocation>
        <location evidence="1">Nucleus</location>
    </subcellularLocation>
</comment>
<evidence type="ECO:0000256" key="1">
    <source>
        <dbReference type="ARBA" id="ARBA00004123"/>
    </source>
</evidence>
<dbReference type="GO" id="GO:0005634">
    <property type="term" value="C:nucleus"/>
    <property type="evidence" value="ECO:0007669"/>
    <property type="project" value="UniProtKB-SubCell"/>
</dbReference>
<protein>
    <submittedName>
        <fullName evidence="10">Myb-related protein 315</fullName>
    </submittedName>
</protein>
<evidence type="ECO:0000256" key="2">
    <source>
        <dbReference type="ARBA" id="ARBA00022737"/>
    </source>
</evidence>
<evidence type="ECO:0000256" key="4">
    <source>
        <dbReference type="ARBA" id="ARBA00023125"/>
    </source>
</evidence>
<dbReference type="InterPro" id="IPR001005">
    <property type="entry name" value="SANT/Myb"/>
</dbReference>
<organism evidence="10 11">
    <name type="scientific">Glycine soja</name>
    <name type="common">Wild soybean</name>
    <dbReference type="NCBI Taxonomy" id="3848"/>
    <lineage>
        <taxon>Eukaryota</taxon>
        <taxon>Viridiplantae</taxon>
        <taxon>Streptophyta</taxon>
        <taxon>Embryophyta</taxon>
        <taxon>Tracheophyta</taxon>
        <taxon>Spermatophyta</taxon>
        <taxon>Magnoliopsida</taxon>
        <taxon>eudicotyledons</taxon>
        <taxon>Gunneridae</taxon>
        <taxon>Pentapetalae</taxon>
        <taxon>rosids</taxon>
        <taxon>fabids</taxon>
        <taxon>Fabales</taxon>
        <taxon>Fabaceae</taxon>
        <taxon>Papilionoideae</taxon>
        <taxon>50 kb inversion clade</taxon>
        <taxon>NPAAA clade</taxon>
        <taxon>indigoferoid/millettioid clade</taxon>
        <taxon>Phaseoleae</taxon>
        <taxon>Glycine</taxon>
        <taxon>Glycine subgen. Soja</taxon>
    </lineage>
</organism>
<evidence type="ECO:0000256" key="7">
    <source>
        <dbReference type="SAM" id="MobiDB-lite"/>
    </source>
</evidence>
<proteinExistence type="predicted"/>
<dbReference type="GO" id="GO:0006355">
    <property type="term" value="P:regulation of DNA-templated transcription"/>
    <property type="evidence" value="ECO:0007669"/>
    <property type="project" value="UniProtKB-ARBA"/>
</dbReference>
<dbReference type="InterPro" id="IPR015495">
    <property type="entry name" value="Myb_TF_plants"/>
</dbReference>
<keyword evidence="6" id="KW-0539">Nucleus</keyword>
<feature type="region of interest" description="Disordered" evidence="7">
    <location>
        <begin position="251"/>
        <end position="300"/>
    </location>
</feature>
<dbReference type="GO" id="GO:0000976">
    <property type="term" value="F:transcription cis-regulatory region binding"/>
    <property type="evidence" value="ECO:0007669"/>
    <property type="project" value="UniProtKB-ARBA"/>
</dbReference>
<evidence type="ECO:0000256" key="3">
    <source>
        <dbReference type="ARBA" id="ARBA00023015"/>
    </source>
</evidence>
<dbReference type="SMART" id="SM00717">
    <property type="entry name" value="SANT"/>
    <property type="match status" value="2"/>
</dbReference>
<comment type="caution">
    <text evidence="10">The sequence shown here is derived from an EMBL/GenBank/DDBJ whole genome shotgun (WGS) entry which is preliminary data.</text>
</comment>
<evidence type="ECO:0000256" key="6">
    <source>
        <dbReference type="ARBA" id="ARBA00023242"/>
    </source>
</evidence>
<evidence type="ECO:0000259" key="8">
    <source>
        <dbReference type="PROSITE" id="PS50090"/>
    </source>
</evidence>
<dbReference type="FunFam" id="1.10.10.60:FF:000394">
    <property type="entry name" value="MYB transcription factor"/>
    <property type="match status" value="1"/>
</dbReference>
<gene>
    <name evidence="10" type="ORF">D0Y65_050581</name>
</gene>
<feature type="domain" description="HTH myb-type" evidence="9">
    <location>
        <begin position="131"/>
        <end position="183"/>
    </location>
</feature>
<dbReference type="Gene3D" id="1.10.10.60">
    <property type="entry name" value="Homeodomain-like"/>
    <property type="match status" value="2"/>
</dbReference>
<dbReference type="Proteomes" id="UP000289340">
    <property type="component" value="Chromosome 19"/>
</dbReference>
<accession>A0A445FCN2</accession>
<feature type="domain" description="Myb-like" evidence="8">
    <location>
        <begin position="131"/>
        <end position="183"/>
    </location>
</feature>
<keyword evidence="4" id="KW-0238">DNA-binding</keyword>
<feature type="domain" description="Myb-like" evidence="8">
    <location>
        <begin position="184"/>
        <end position="234"/>
    </location>
</feature>
<dbReference type="AlphaFoldDB" id="A0A445FCN2"/>
<keyword evidence="11" id="KW-1185">Reference proteome</keyword>
<evidence type="ECO:0000313" key="10">
    <source>
        <dbReference type="EMBL" id="RZB46611.1"/>
    </source>
</evidence>
<reference evidence="10 11" key="1">
    <citation type="submission" date="2018-09" db="EMBL/GenBank/DDBJ databases">
        <title>A high-quality reference genome of wild soybean provides a powerful tool to mine soybean genomes.</title>
        <authorList>
            <person name="Xie M."/>
            <person name="Chung C.Y.L."/>
            <person name="Li M.-W."/>
            <person name="Wong F.-L."/>
            <person name="Chan T.-F."/>
            <person name="Lam H.-M."/>
        </authorList>
    </citation>
    <scope>NUCLEOTIDE SEQUENCE [LARGE SCALE GENOMIC DNA]</scope>
    <source>
        <strain evidence="11">cv. W05</strain>
        <tissue evidence="10">Hypocotyl of etiolated seedlings</tissue>
    </source>
</reference>
<dbReference type="SUPFAM" id="SSF46689">
    <property type="entry name" value="Homeodomain-like"/>
    <property type="match status" value="1"/>
</dbReference>
<dbReference type="FunFam" id="1.10.10.60:FF:000069">
    <property type="entry name" value="MYB transcription factor"/>
    <property type="match status" value="1"/>
</dbReference>
<dbReference type="CDD" id="cd00167">
    <property type="entry name" value="SANT"/>
    <property type="match status" value="2"/>
</dbReference>
<keyword evidence="5" id="KW-0804">Transcription</keyword>
<dbReference type="PANTHER" id="PTHR47994:SF5">
    <property type="entry name" value="F14D16.11-RELATED"/>
    <property type="match status" value="1"/>
</dbReference>
<keyword evidence="3" id="KW-0805">Transcription regulation</keyword>
<feature type="compositionally biased region" description="Basic and acidic residues" evidence="7">
    <location>
        <begin position="251"/>
        <end position="264"/>
    </location>
</feature>
<sequence length="395" mass="45607">MVEETYFKIAKLFAIRGQQTQAMINSSSHVMAACKSINVDPMNYVSSRFTLQNILHVYDNSFVLESHELMWQEYEVVQWGPDPKRRRNAKDLWVSTLIPIKMDEEEIDRKKNVKFFEGESSKMGRQPCCDKVGLKRGPWTIEEDHKLMNFILNNGIHCWRTVPKLAGLLRCGKSCRLRWINYLRPDLKRGGFTEMEEDQIIQLHSCLGNRWSKIASHFPGRTDNEIKNHWNTKIKKRLKLLGLDPLTLKPSEQKEKSVDDKKNIELQPNTSKGSEQGVENKSLDMHSTSEVPKTEGKIEENKVTWDDTTGFFNNYEMLCSQLDLGSWMSQETKTSTSSYCSSSFSLDDSSNLSVGESSYLQENSLQQWVDGLDSILSWDSFNPLEKDFLFLDNSQ</sequence>
<dbReference type="PROSITE" id="PS50090">
    <property type="entry name" value="MYB_LIKE"/>
    <property type="match status" value="2"/>
</dbReference>
<dbReference type="InterPro" id="IPR009057">
    <property type="entry name" value="Homeodomain-like_sf"/>
</dbReference>
<dbReference type="PANTHER" id="PTHR47994">
    <property type="entry name" value="F14D16.11-RELATED"/>
    <property type="match status" value="1"/>
</dbReference>
<dbReference type="GO" id="GO:0046394">
    <property type="term" value="P:carboxylic acid biosynthetic process"/>
    <property type="evidence" value="ECO:0007669"/>
    <property type="project" value="UniProtKB-ARBA"/>
</dbReference>
<dbReference type="Pfam" id="PF00249">
    <property type="entry name" value="Myb_DNA-binding"/>
    <property type="match status" value="2"/>
</dbReference>